<keyword evidence="11" id="KW-1185">Reference proteome</keyword>
<dbReference type="PANTHER" id="PTHR16515:SF49">
    <property type="entry name" value="GASTRULA ZINC FINGER PROTEIN XLCGF49.1-LIKE-RELATED"/>
    <property type="match status" value="1"/>
</dbReference>
<comment type="subcellular location">
    <subcellularLocation>
        <location evidence="1">Nucleus</location>
    </subcellularLocation>
</comment>
<dbReference type="GO" id="GO:0008270">
    <property type="term" value="F:zinc ion binding"/>
    <property type="evidence" value="ECO:0007669"/>
    <property type="project" value="UniProtKB-KW"/>
</dbReference>
<keyword evidence="6" id="KW-0539">Nucleus</keyword>
<keyword evidence="5" id="KW-0862">Zinc</keyword>
<evidence type="ECO:0000256" key="7">
    <source>
        <dbReference type="PROSITE-ProRule" id="PRU00042"/>
    </source>
</evidence>
<dbReference type="InterPro" id="IPR050331">
    <property type="entry name" value="Zinc_finger"/>
</dbReference>
<keyword evidence="4 7" id="KW-0863">Zinc-finger</keyword>
<evidence type="ECO:0000256" key="1">
    <source>
        <dbReference type="ARBA" id="ARBA00004123"/>
    </source>
</evidence>
<feature type="region of interest" description="Disordered" evidence="8">
    <location>
        <begin position="420"/>
        <end position="461"/>
    </location>
</feature>
<evidence type="ECO:0000256" key="5">
    <source>
        <dbReference type="ARBA" id="ARBA00022833"/>
    </source>
</evidence>
<dbReference type="FunFam" id="3.30.160.60:FF:000446">
    <property type="entry name" value="Zinc finger protein"/>
    <property type="match status" value="1"/>
</dbReference>
<dbReference type="SUPFAM" id="SSF57667">
    <property type="entry name" value="beta-beta-alpha zinc fingers"/>
    <property type="match status" value="2"/>
</dbReference>
<feature type="domain" description="C2H2-type" evidence="9">
    <location>
        <begin position="405"/>
        <end position="434"/>
    </location>
</feature>
<dbReference type="GO" id="GO:0005634">
    <property type="term" value="C:nucleus"/>
    <property type="evidence" value="ECO:0007669"/>
    <property type="project" value="UniProtKB-SubCell"/>
</dbReference>
<dbReference type="Proteomes" id="UP000298663">
    <property type="component" value="Unassembled WGS sequence"/>
</dbReference>
<dbReference type="GO" id="GO:0000122">
    <property type="term" value="P:negative regulation of transcription by RNA polymerase II"/>
    <property type="evidence" value="ECO:0007669"/>
    <property type="project" value="UniProtKB-ARBA"/>
</dbReference>
<keyword evidence="2" id="KW-0479">Metal-binding</keyword>
<sequence length="502" mass="54519">MEFRTRFKPTLISLFRNPVFPDHPKPAEAADYLPSPLAVRLPYPSLSFCLRTAALPRLPRASFYPPQIPELDMIANLVANDALQYASHTNGGVKQSAFVQHHQQHHHGQSSSGLGQHHQGLSLEHQHMLATSNAVQQSPNNGLNAYGSVLPSSSSSSNGCSASCSPTSSDALNGLLQRSNRHHAGHHQHMNHLLRTCSEGGLESPLGVSGLLGNGAFLHNHPIKTEPLDVSGLMGINPINSNFHNMSLAGTSSVPSTPGLGGLSGINFNHHGGPRSAPNPTSHLSVPELSLSLNVSALGNSVSSSSTPKPRHRSSPHDSLMKCRYCPKKFKTEKTLETHKIECRLVRLHECTVCGKRFKARGGLQQHHRIHIQDKPYICKFCPKRFTQKSHVDQHERIHTGDKPFTCTYCGRHFRQRSQQLGHEATHAHSGVNLVPGPSNGRRLSPGGPSQIKQESSSNNIPTGPVLNDLAAMALSQSGPMGNLRNFDVQQALDMMSTSAHQ</sequence>
<dbReference type="OrthoDB" id="3437960at2759"/>
<evidence type="ECO:0000256" key="8">
    <source>
        <dbReference type="SAM" id="MobiDB-lite"/>
    </source>
</evidence>
<evidence type="ECO:0000256" key="4">
    <source>
        <dbReference type="ARBA" id="ARBA00022771"/>
    </source>
</evidence>
<dbReference type="FunFam" id="3.30.160.60:FF:000065">
    <property type="entry name" value="B-cell CLL/lymphoma 6, member B"/>
    <property type="match status" value="1"/>
</dbReference>
<reference evidence="10 11" key="1">
    <citation type="journal article" date="2015" name="Genome Biol.">
        <title>Comparative genomics of Steinernema reveals deeply conserved gene regulatory networks.</title>
        <authorList>
            <person name="Dillman A.R."/>
            <person name="Macchietto M."/>
            <person name="Porter C.F."/>
            <person name="Rogers A."/>
            <person name="Williams B."/>
            <person name="Antoshechkin I."/>
            <person name="Lee M.M."/>
            <person name="Goodwin Z."/>
            <person name="Lu X."/>
            <person name="Lewis E.E."/>
            <person name="Goodrich-Blair H."/>
            <person name="Stock S.P."/>
            <person name="Adams B.J."/>
            <person name="Sternberg P.W."/>
            <person name="Mortazavi A."/>
        </authorList>
    </citation>
    <scope>NUCLEOTIDE SEQUENCE [LARGE SCALE GENOMIC DNA]</scope>
    <source>
        <strain evidence="10 11">ALL</strain>
    </source>
</reference>
<feature type="region of interest" description="Disordered" evidence="8">
    <location>
        <begin position="265"/>
        <end position="285"/>
    </location>
</feature>
<protein>
    <recommendedName>
        <fullName evidence="9">C2H2-type domain-containing protein</fullName>
    </recommendedName>
</protein>
<organism evidence="10 11">
    <name type="scientific">Steinernema carpocapsae</name>
    <name type="common">Entomopathogenic nematode</name>
    <dbReference type="NCBI Taxonomy" id="34508"/>
    <lineage>
        <taxon>Eukaryota</taxon>
        <taxon>Metazoa</taxon>
        <taxon>Ecdysozoa</taxon>
        <taxon>Nematoda</taxon>
        <taxon>Chromadorea</taxon>
        <taxon>Rhabditida</taxon>
        <taxon>Tylenchina</taxon>
        <taxon>Panagrolaimomorpha</taxon>
        <taxon>Strongyloidoidea</taxon>
        <taxon>Steinernematidae</taxon>
        <taxon>Steinernema</taxon>
    </lineage>
</organism>
<dbReference type="PANTHER" id="PTHR16515">
    <property type="entry name" value="PR DOMAIN ZINC FINGER PROTEIN"/>
    <property type="match status" value="1"/>
</dbReference>
<dbReference type="EMBL" id="AZBU02000012">
    <property type="protein sequence ID" value="TKR59785.1"/>
    <property type="molecule type" value="Genomic_DNA"/>
</dbReference>
<feature type="compositionally biased region" description="Polar residues" evidence="8">
    <location>
        <begin position="451"/>
        <end position="461"/>
    </location>
</feature>
<comment type="caution">
    <text evidence="10">The sequence shown here is derived from an EMBL/GenBank/DDBJ whole genome shotgun (WGS) entry which is preliminary data.</text>
</comment>
<dbReference type="Pfam" id="PF00096">
    <property type="entry name" value="zf-C2H2"/>
    <property type="match status" value="2"/>
</dbReference>
<dbReference type="InterPro" id="IPR036236">
    <property type="entry name" value="Znf_C2H2_sf"/>
</dbReference>
<gene>
    <name evidence="10" type="ORF">L596_029410</name>
</gene>
<feature type="domain" description="C2H2-type" evidence="9">
    <location>
        <begin position="377"/>
        <end position="404"/>
    </location>
</feature>
<feature type="region of interest" description="Disordered" evidence="8">
    <location>
        <begin position="98"/>
        <end position="117"/>
    </location>
</feature>
<dbReference type="PROSITE" id="PS00028">
    <property type="entry name" value="ZINC_FINGER_C2H2_1"/>
    <property type="match status" value="3"/>
</dbReference>
<dbReference type="Gene3D" id="3.30.160.60">
    <property type="entry name" value="Classic Zinc Finger"/>
    <property type="match status" value="3"/>
</dbReference>
<accession>A0A4V5ZXH0</accession>
<keyword evidence="3" id="KW-0677">Repeat</keyword>
<dbReference type="PROSITE" id="PS50157">
    <property type="entry name" value="ZINC_FINGER_C2H2_2"/>
    <property type="match status" value="3"/>
</dbReference>
<dbReference type="AlphaFoldDB" id="A0A4V5ZXH0"/>
<dbReference type="InterPro" id="IPR013087">
    <property type="entry name" value="Znf_C2H2_type"/>
</dbReference>
<reference evidence="10 11" key="2">
    <citation type="journal article" date="2019" name="G3 (Bethesda)">
        <title>Hybrid Assembly of the Genome of the Entomopathogenic Nematode Steinernema carpocapsae Identifies the X-Chromosome.</title>
        <authorList>
            <person name="Serra L."/>
            <person name="Macchietto M."/>
            <person name="Macias-Munoz A."/>
            <person name="McGill C.J."/>
            <person name="Rodriguez I.M."/>
            <person name="Rodriguez B."/>
            <person name="Murad R."/>
            <person name="Mortazavi A."/>
        </authorList>
    </citation>
    <scope>NUCLEOTIDE SEQUENCE [LARGE SCALE GENOMIC DNA]</scope>
    <source>
        <strain evidence="10 11">ALL</strain>
    </source>
</reference>
<feature type="domain" description="C2H2-type" evidence="9">
    <location>
        <begin position="349"/>
        <end position="376"/>
    </location>
</feature>
<evidence type="ECO:0000259" key="9">
    <source>
        <dbReference type="PROSITE" id="PS50157"/>
    </source>
</evidence>
<evidence type="ECO:0000313" key="10">
    <source>
        <dbReference type="EMBL" id="TKR59785.1"/>
    </source>
</evidence>
<dbReference type="SMART" id="SM00355">
    <property type="entry name" value="ZnF_C2H2"/>
    <property type="match status" value="4"/>
</dbReference>
<dbReference type="STRING" id="34508.A0A4V5ZXH0"/>
<evidence type="ECO:0000256" key="3">
    <source>
        <dbReference type="ARBA" id="ARBA00022737"/>
    </source>
</evidence>
<evidence type="ECO:0000256" key="2">
    <source>
        <dbReference type="ARBA" id="ARBA00022723"/>
    </source>
</evidence>
<name>A0A4V5ZXH0_STECR</name>
<evidence type="ECO:0000313" key="11">
    <source>
        <dbReference type="Proteomes" id="UP000298663"/>
    </source>
</evidence>
<dbReference type="FunFam" id="3.30.160.60:FF:001498">
    <property type="entry name" value="Zinc finger protein 404"/>
    <property type="match status" value="1"/>
</dbReference>
<evidence type="ECO:0000256" key="6">
    <source>
        <dbReference type="ARBA" id="ARBA00023242"/>
    </source>
</evidence>
<proteinExistence type="predicted"/>